<accession>A0ABS0XBR4</accession>
<evidence type="ECO:0000313" key="1">
    <source>
        <dbReference type="EMBL" id="MBJ3810652.1"/>
    </source>
</evidence>
<reference evidence="1 2" key="1">
    <citation type="submission" date="2020-12" db="EMBL/GenBank/DDBJ databases">
        <title>Streptomyces typhae sp. nov., a novel endophytic actinomycete isolated from the root of cattail pollen (Typha angustifolia L.).</title>
        <authorList>
            <person name="Peng C."/>
            <person name="Liu C."/>
        </authorList>
    </citation>
    <scope>NUCLEOTIDE SEQUENCE [LARGE SCALE GENOMIC DNA]</scope>
    <source>
        <strain evidence="1 2">JCM 4753</strain>
    </source>
</reference>
<name>A0ABS0XBR4_9ACTN</name>
<proteinExistence type="predicted"/>
<evidence type="ECO:0008006" key="3">
    <source>
        <dbReference type="Google" id="ProtNLM"/>
    </source>
</evidence>
<evidence type="ECO:0000313" key="2">
    <source>
        <dbReference type="Proteomes" id="UP000634780"/>
    </source>
</evidence>
<dbReference type="EMBL" id="JAEKOZ010000018">
    <property type="protein sequence ID" value="MBJ3810652.1"/>
    <property type="molecule type" value="Genomic_DNA"/>
</dbReference>
<dbReference type="RefSeq" id="WP_198897892.1">
    <property type="nucleotide sequence ID" value="NZ_JAEKOZ010000018.1"/>
</dbReference>
<protein>
    <recommendedName>
        <fullName evidence="3">Transcriptional regulator</fullName>
    </recommendedName>
</protein>
<keyword evidence="2" id="KW-1185">Reference proteome</keyword>
<organism evidence="1 2">
    <name type="scientific">Streptomyces flavofungini</name>
    <dbReference type="NCBI Taxonomy" id="68200"/>
    <lineage>
        <taxon>Bacteria</taxon>
        <taxon>Bacillati</taxon>
        <taxon>Actinomycetota</taxon>
        <taxon>Actinomycetes</taxon>
        <taxon>Kitasatosporales</taxon>
        <taxon>Streptomycetaceae</taxon>
        <taxon>Streptomyces</taxon>
    </lineage>
</organism>
<sequence length="439" mass="46894">MSIGLSQSEYAKLIAEAHVRLGGVGHMAARREKVARWESGQIVPEIPAQIAMAHFHQVPEEAVMQLGWPLWLHLATGDVILASRPWTFEGAVDALRATEHLAGSWDRSYLAVTDPAVGPLAEQWRLAMAAHLPSPTPKGALVTPDTVKWATVLNTSLGKMVGTVSPSLLCPAAHGDLVMLSGFLSQECHDRKSRGELLRLAAMTAGLCGGLNISLGETARAERYFLTAARCATAAGDAQLAVAQMAGVAYCHLLVGAHRNVLPLLDAAEANLQRPGGTTAAILHLLTARAHACGGEANMSARALERAHTVLATHSPSEAAADCGLARNIDENWAVGCEGIVWFHLGRPKLALERFTPLLKRPGLPRFFPLAAQEVFSVVDTQLALGDVEAAAHSARRAAANYGRPPSKVTRQFRDRFAAHRTVPAVRDLVDFLAEPTVS</sequence>
<dbReference type="Proteomes" id="UP000634780">
    <property type="component" value="Unassembled WGS sequence"/>
</dbReference>
<gene>
    <name evidence="1" type="ORF">JGB26_26725</name>
</gene>
<comment type="caution">
    <text evidence="1">The sequence shown here is derived from an EMBL/GenBank/DDBJ whole genome shotgun (WGS) entry which is preliminary data.</text>
</comment>